<organism evidence="4 5">
    <name type="scientific">Shewanella marisflavi</name>
    <dbReference type="NCBI Taxonomy" id="260364"/>
    <lineage>
        <taxon>Bacteria</taxon>
        <taxon>Pseudomonadati</taxon>
        <taxon>Pseudomonadota</taxon>
        <taxon>Gammaproteobacteria</taxon>
        <taxon>Alteromonadales</taxon>
        <taxon>Shewanellaceae</taxon>
        <taxon>Shewanella</taxon>
    </lineage>
</organism>
<evidence type="ECO:0000313" key="5">
    <source>
        <dbReference type="Proteomes" id="UP000318758"/>
    </source>
</evidence>
<dbReference type="Pfam" id="PF25607">
    <property type="entry name" value="DUF7939"/>
    <property type="match status" value="1"/>
</dbReference>
<protein>
    <submittedName>
        <fullName evidence="4">Protein BatD</fullName>
    </submittedName>
</protein>
<dbReference type="RefSeq" id="WP_033537731.1">
    <property type="nucleotide sequence ID" value="NZ_CP041153.1"/>
</dbReference>
<name>A0ABX5WK44_9GAMM</name>
<evidence type="ECO:0000256" key="1">
    <source>
        <dbReference type="SAM" id="Phobius"/>
    </source>
</evidence>
<evidence type="ECO:0000313" key="4">
    <source>
        <dbReference type="EMBL" id="QDF74907.1"/>
    </source>
</evidence>
<dbReference type="PANTHER" id="PTHR40940">
    <property type="entry name" value="PROTEIN BATD-RELATED"/>
    <property type="match status" value="1"/>
</dbReference>
<sequence>MVIRHLLTLACVALCLSSPAYALTKVETSVDRNPAIQGEYLVLSIKADDDVDNASLDTSALLKDFIVGRTSVSRSTQIMNFDASKETRWQILLAPKKTGTIVIPAMTIDNISSDPINLKVVAPGSQPEQMKNLFIRSNVSTETAYVGQLITYKVKLYLGVELQRGVLSAPNVEGAQLKQLGDDVDGHEIIDGRRYRVIERTYSLIADKPGNLSLSGASFSGDVLVESSRRGGMFSFNESRPMQAKAAPSEITVLPIPDSYQGDWLASDLVVLKEDWPQDQEFQVGVPITRNISLLASNADDTSLPEIALALPDTFKSYPEKPQRKTYVREKQVVAQLNQTTAIVPTQPGSYTLPEIRIPWWNTHTRKQEYATLPARTLLVAPANNAPVPSQVSLVNQSAGSANFWPYVSAALALAWLASLLLWYRHYQSYRQGKGAIEPAAAAASKPSSALNQFENACRAGRSGETLVALQQYMSQLAGKPLSLSDIAAQYPQLAEAIAAIQRQGYSPAGAEFDAENVIKQVRNVPAATQTSTQSALSPLNPL</sequence>
<feature type="chain" id="PRO_5045540530" evidence="2">
    <location>
        <begin position="23"/>
        <end position="543"/>
    </location>
</feature>
<dbReference type="InterPro" id="IPR057699">
    <property type="entry name" value="DUF7939"/>
</dbReference>
<dbReference type="EMBL" id="CP041153">
    <property type="protein sequence ID" value="QDF74907.1"/>
    <property type="molecule type" value="Genomic_DNA"/>
</dbReference>
<reference evidence="4 5" key="1">
    <citation type="submission" date="2019-06" db="EMBL/GenBank/DDBJ databases">
        <title>Complete genome of Shewanella marisflavi ECSMB14101, a mussel settlement-inducing bacterium isolated from East China Sea.</title>
        <authorList>
            <person name="Yang J."/>
            <person name="Liang X."/>
            <person name="Chang R."/>
            <person name="Peng L."/>
        </authorList>
    </citation>
    <scope>NUCLEOTIDE SEQUENCE [LARGE SCALE GENOMIC DNA]</scope>
    <source>
        <strain evidence="4 5">ECSMB14101</strain>
    </source>
</reference>
<dbReference type="PANTHER" id="PTHR40940:SF1">
    <property type="entry name" value="PROTEIN BATD"/>
    <property type="match status" value="1"/>
</dbReference>
<keyword evidence="2" id="KW-0732">Signal</keyword>
<keyword evidence="1" id="KW-0812">Transmembrane</keyword>
<keyword evidence="1" id="KW-0472">Membrane</keyword>
<proteinExistence type="predicted"/>
<evidence type="ECO:0000259" key="3">
    <source>
        <dbReference type="Pfam" id="PF25607"/>
    </source>
</evidence>
<feature type="domain" description="DUF7939" evidence="3">
    <location>
        <begin position="448"/>
        <end position="527"/>
    </location>
</feature>
<dbReference type="Pfam" id="PF13584">
    <property type="entry name" value="BatD"/>
    <property type="match status" value="1"/>
</dbReference>
<gene>
    <name evidence="4" type="ORF">FGA12_06910</name>
</gene>
<dbReference type="Proteomes" id="UP000318758">
    <property type="component" value="Chromosome"/>
</dbReference>
<feature type="transmembrane region" description="Helical" evidence="1">
    <location>
        <begin position="404"/>
        <end position="424"/>
    </location>
</feature>
<keyword evidence="1" id="KW-1133">Transmembrane helix</keyword>
<keyword evidence="5" id="KW-1185">Reference proteome</keyword>
<accession>A0ABX5WK44</accession>
<feature type="signal peptide" evidence="2">
    <location>
        <begin position="1"/>
        <end position="22"/>
    </location>
</feature>
<evidence type="ECO:0000256" key="2">
    <source>
        <dbReference type="SAM" id="SignalP"/>
    </source>
</evidence>
<dbReference type="InterPro" id="IPR025738">
    <property type="entry name" value="BatD"/>
</dbReference>